<evidence type="ECO:0000256" key="1">
    <source>
        <dbReference type="ARBA" id="ARBA00004395"/>
    </source>
</evidence>
<dbReference type="GO" id="GO:0005802">
    <property type="term" value="C:trans-Golgi network"/>
    <property type="evidence" value="ECO:0007669"/>
    <property type="project" value="TreeGrafter"/>
</dbReference>
<evidence type="ECO:0000256" key="5">
    <source>
        <dbReference type="ARBA" id="ARBA00023136"/>
    </source>
</evidence>
<dbReference type="GO" id="GO:0005768">
    <property type="term" value="C:endosome"/>
    <property type="evidence" value="ECO:0007669"/>
    <property type="project" value="TreeGrafter"/>
</dbReference>
<evidence type="ECO:0000256" key="2">
    <source>
        <dbReference type="ARBA" id="ARBA00022448"/>
    </source>
</evidence>
<dbReference type="Proteomes" id="UP001151582">
    <property type="component" value="Unassembled WGS sequence"/>
</dbReference>
<evidence type="ECO:0008006" key="11">
    <source>
        <dbReference type="Google" id="ProtNLM"/>
    </source>
</evidence>
<dbReference type="InterPro" id="IPR040314">
    <property type="entry name" value="DOP1"/>
</dbReference>
<organism evidence="9 10">
    <name type="scientific">Dimargaris verticillata</name>
    <dbReference type="NCBI Taxonomy" id="2761393"/>
    <lineage>
        <taxon>Eukaryota</taxon>
        <taxon>Fungi</taxon>
        <taxon>Fungi incertae sedis</taxon>
        <taxon>Zoopagomycota</taxon>
        <taxon>Kickxellomycotina</taxon>
        <taxon>Dimargaritomycetes</taxon>
        <taxon>Dimargaritales</taxon>
        <taxon>Dimargaritaceae</taxon>
        <taxon>Dimargaris</taxon>
    </lineage>
</organism>
<evidence type="ECO:0000256" key="6">
    <source>
        <dbReference type="ARBA" id="ARBA00046326"/>
    </source>
</evidence>
<comment type="caution">
    <text evidence="9">The sequence shown here is derived from an EMBL/GenBank/DDBJ whole genome shotgun (WGS) entry which is preliminary data.</text>
</comment>
<dbReference type="Pfam" id="PF24597">
    <property type="entry name" value="TPR_DOP1_M"/>
    <property type="match status" value="1"/>
</dbReference>
<evidence type="ECO:0000259" key="7">
    <source>
        <dbReference type="Pfam" id="PF04118"/>
    </source>
</evidence>
<reference evidence="9" key="1">
    <citation type="submission" date="2022-07" db="EMBL/GenBank/DDBJ databases">
        <title>Phylogenomic reconstructions and comparative analyses of Kickxellomycotina fungi.</title>
        <authorList>
            <person name="Reynolds N.K."/>
            <person name="Stajich J.E."/>
            <person name="Barry K."/>
            <person name="Grigoriev I.V."/>
            <person name="Crous P."/>
            <person name="Smith M.E."/>
        </authorList>
    </citation>
    <scope>NUCLEOTIDE SEQUENCE</scope>
    <source>
        <strain evidence="9">RSA 567</strain>
    </source>
</reference>
<keyword evidence="2" id="KW-0813">Transport</keyword>
<dbReference type="OrthoDB" id="297643at2759"/>
<feature type="domain" description="DOP1-like middle TPR" evidence="8">
    <location>
        <begin position="319"/>
        <end position="499"/>
    </location>
</feature>
<evidence type="ECO:0000259" key="8">
    <source>
        <dbReference type="Pfam" id="PF24597"/>
    </source>
</evidence>
<comment type="subcellular location">
    <subcellularLocation>
        <location evidence="1">Golgi apparatus membrane</location>
        <topology evidence="1">Peripheral membrane protein</topology>
    </subcellularLocation>
</comment>
<gene>
    <name evidence="9" type="ORF">H4R34_005361</name>
</gene>
<dbReference type="InterPro" id="IPR007249">
    <property type="entry name" value="DOP1_N"/>
</dbReference>
<dbReference type="EMBL" id="JANBQB010001015">
    <property type="protein sequence ID" value="KAJ1972584.1"/>
    <property type="molecule type" value="Genomic_DNA"/>
</dbReference>
<feature type="domain" description="DOP1 N-terminal" evidence="7">
    <location>
        <begin position="24"/>
        <end position="310"/>
    </location>
</feature>
<dbReference type="PANTHER" id="PTHR14042">
    <property type="entry name" value="DOPEY-RELATED"/>
    <property type="match status" value="1"/>
</dbReference>
<keyword evidence="4" id="KW-0333">Golgi apparatus</keyword>
<dbReference type="InterPro" id="IPR056458">
    <property type="entry name" value="TPR_DOP1_M"/>
</dbReference>
<keyword evidence="5" id="KW-0472">Membrane</keyword>
<evidence type="ECO:0000256" key="3">
    <source>
        <dbReference type="ARBA" id="ARBA00022927"/>
    </source>
</evidence>
<dbReference type="AlphaFoldDB" id="A0A9W8AX65"/>
<keyword evidence="3" id="KW-0653">Protein transport</keyword>
<evidence type="ECO:0000313" key="9">
    <source>
        <dbReference type="EMBL" id="KAJ1972584.1"/>
    </source>
</evidence>
<sequence length="916" mass="102052">MPQQPKTLGTGMPYIDPSEEFKDDPKYTKYVQQVERILQSFDYINEWADVTAFLTKLRKAFQSYQQFHVIPATPTVAKRLAQCLNPALPTGVHQKTLELYTFIFQKVTPEQFRHDLPLYSYGLFPFLKYSATAVKPTLLSIFEVFYLPLKSHLRGCIKGLLLALLPGLEEENSEHFDQVLSLLDRVRDGVEPQYFYQALFLCLTTATDLRGAGLHYLARRMPQVSQLEDVVFVVGDDPSLMIHAFAAALRDPNLLVQRAMLELLLVKFPLASGFFQGADQVLLIGGAVEVILRRDMSLNRRLYSWFLGKSDSRRERQKHFHTWVRQPLVQALRNLFATPSVQLATLQKPYKIVMSLLDRSEIGVPLVQEVLFDALACTSQHIAVSPITEADKLLQTARMLFEMADPYLIWSQVMHRIQCILAESTPLAKATLALSQLTFLVDDLYVNEDENTHVHVPLVVVGVLGWLRTWQAASITQLTLVLQLTAWLQKLLARIPVKVLGVDAAVFDTLVSDLASSPEVDDRALEATPDKALVPTSFQQDPGTGVDAFYLTGKFAQSAKDAMPSKGAVQALHDRVIVAMGKQRSCSSPLTNGRPNSQPESLGALLWHQVCALVYVYGQAVCFTSNALDHDGLILPMLSTAAFSSTDVTGWRTLREAVGQMLCGLLPLLETIHDKTPEASMIVAQSPLLAPTTAPTETTGHSQLDWLQQLLACLTITSSVRLIDVGLSFVLNCISNGLVALQILQTPPNPTALRSTAVSQGPLANASPDHTVADAIIERLWGFLSPELSQGHLQVVELLWRLVPILGLNHVESRLAQFMSTMDLPRKEVAMMRFTVFWSLSERIAWPTTDPTEAVSESLPGTWSHPQSSLLYHQFHPLLSFSRLMLLALDCLDDPEQSGLRRIVEGWVRTTVSRPQ</sequence>
<evidence type="ECO:0000256" key="4">
    <source>
        <dbReference type="ARBA" id="ARBA00023034"/>
    </source>
</evidence>
<comment type="similarity">
    <text evidence="6">Belongs to the DOP1 family.</text>
</comment>
<feature type="non-terminal residue" evidence="9">
    <location>
        <position position="916"/>
    </location>
</feature>
<keyword evidence="10" id="KW-1185">Reference proteome</keyword>
<dbReference type="GO" id="GO:0005829">
    <property type="term" value="C:cytosol"/>
    <property type="evidence" value="ECO:0007669"/>
    <property type="project" value="GOC"/>
</dbReference>
<name>A0A9W8AX65_9FUNG</name>
<accession>A0A9W8AX65</accession>
<dbReference type="PANTHER" id="PTHR14042:SF24">
    <property type="entry name" value="PROTEIN DOPEY-1 HOMOLOG"/>
    <property type="match status" value="1"/>
</dbReference>
<dbReference type="Pfam" id="PF04118">
    <property type="entry name" value="Dopey_N"/>
    <property type="match status" value="1"/>
</dbReference>
<proteinExistence type="inferred from homology"/>
<evidence type="ECO:0000313" key="10">
    <source>
        <dbReference type="Proteomes" id="UP001151582"/>
    </source>
</evidence>
<protein>
    <recommendedName>
        <fullName evidence="11">Dopey N-terminal domain-containing protein</fullName>
    </recommendedName>
</protein>
<dbReference type="GO" id="GO:0006895">
    <property type="term" value="P:Golgi to endosome transport"/>
    <property type="evidence" value="ECO:0007669"/>
    <property type="project" value="InterPro"/>
</dbReference>
<dbReference type="GO" id="GO:0000139">
    <property type="term" value="C:Golgi membrane"/>
    <property type="evidence" value="ECO:0007669"/>
    <property type="project" value="UniProtKB-SubCell"/>
</dbReference>
<dbReference type="GO" id="GO:0015031">
    <property type="term" value="P:protein transport"/>
    <property type="evidence" value="ECO:0007669"/>
    <property type="project" value="UniProtKB-KW"/>
</dbReference>